<feature type="region of interest" description="Disordered" evidence="1">
    <location>
        <begin position="421"/>
        <end position="500"/>
    </location>
</feature>
<feature type="region of interest" description="Disordered" evidence="1">
    <location>
        <begin position="168"/>
        <end position="196"/>
    </location>
</feature>
<accession>A0A7I8XEC4</accession>
<dbReference type="PROSITE" id="PS51354">
    <property type="entry name" value="GLUTAREDOXIN_2"/>
    <property type="match status" value="1"/>
</dbReference>
<feature type="compositionally biased region" description="Gly residues" evidence="1">
    <location>
        <begin position="421"/>
        <end position="446"/>
    </location>
</feature>
<proteinExistence type="predicted"/>
<dbReference type="Proteomes" id="UP000659654">
    <property type="component" value="Unassembled WGS sequence"/>
</dbReference>
<reference evidence="2" key="1">
    <citation type="submission" date="2020-09" db="EMBL/GenBank/DDBJ databases">
        <authorList>
            <person name="Kikuchi T."/>
        </authorList>
    </citation>
    <scope>NUCLEOTIDE SEQUENCE</scope>
    <source>
        <strain evidence="2">Ka4C1</strain>
    </source>
</reference>
<gene>
    <name evidence="2" type="ORF">BXYJ_LOCUS433</name>
</gene>
<dbReference type="AlphaFoldDB" id="A0A7I8XEC4"/>
<dbReference type="SMR" id="A0A7I8XEC4"/>
<sequence length="774" mass="83526">MCSVESGGHFSGLVESFLDVIRKNFPSRGIVFVLTSHCFVGSDRRLNTKSGIIGQLRSREAAVVARSTTMKPRSWTLFSNKFLLLLLLVSSTMCNASPRPQWPQQNPEFYSNSYQSQAGYVPPSAFGNSNYGAFNRPFITRPMQPNGFLNYNNGFGHGYSGMGTATNNELPTAPRESEETHTIPLTPPAAPSEPVGPTMPAVPPANPGPAMGGMGMEMNGMGSNNNQNGPMPSNNNMGNMNQMNMAGDNRPSGMGAAGQMSGNQMNFGQNGGGMGRGMWGQNGAYGGSMYNQPCYGPNCPMPGMNNGGYDLTGLQGLTGMGSNIGQSPTEDYNSAEESAEIAAGDDLEQSNLRKYAEYLELVNRRYGIGMPGQVPNTQNGQWNMNNMNMGMSNMNMGMNGMNMGMNNMNMMGMNNMNGMGMQGTMGQGLQNGMGNGQGGLPGGFSGSQGPTEPLAPSTGLSGGVVDNGAIKSGSISSTGSGSSGPDSPSPSPSTAPSGMGSLLMSRNLGFGAYPYNGALTNQGYLPNVYENPYPMQWPMSGSFGALTNMGQPMNPWENPYGGTGSLQPDYGLEMQPYGYANIRYPQPQRPSINYPVRWNQETTTGPPVSPPELPSSRSREKSLETSGSQERTHQPPNTPTATSIQALTQQIRRLPAVLYVDSKDQEGRRVENMLRDTYGLPLVSFYVDKIDKPKTVEKYLHQLTAHKGMPYLFICGTFIGSLEHVDNYHKNKQIPQLVEYVCGEEKDKKQPHSHKDKDKKKPKEKRSRSRRIPG</sequence>
<keyword evidence="3" id="KW-1185">Reference proteome</keyword>
<feature type="compositionally biased region" description="Basic residues" evidence="1">
    <location>
        <begin position="762"/>
        <end position="774"/>
    </location>
</feature>
<dbReference type="Gene3D" id="3.40.30.10">
    <property type="entry name" value="Glutaredoxin"/>
    <property type="match status" value="1"/>
</dbReference>
<feature type="region of interest" description="Disordered" evidence="1">
    <location>
        <begin position="591"/>
        <end position="641"/>
    </location>
</feature>
<dbReference type="SUPFAM" id="SSF52833">
    <property type="entry name" value="Thioredoxin-like"/>
    <property type="match status" value="1"/>
</dbReference>
<dbReference type="EMBL" id="CAJFCV020000001">
    <property type="protein sequence ID" value="CAG9080607.1"/>
    <property type="molecule type" value="Genomic_DNA"/>
</dbReference>
<name>A0A7I8XEC4_BURXY</name>
<dbReference type="OrthoDB" id="418495at2759"/>
<feature type="region of interest" description="Disordered" evidence="1">
    <location>
        <begin position="743"/>
        <end position="774"/>
    </location>
</feature>
<dbReference type="Proteomes" id="UP000582659">
    <property type="component" value="Unassembled WGS sequence"/>
</dbReference>
<protein>
    <submittedName>
        <fullName evidence="2">(pine wood nematode) hypothetical protein</fullName>
    </submittedName>
</protein>
<organism evidence="2 3">
    <name type="scientific">Bursaphelenchus xylophilus</name>
    <name type="common">Pinewood nematode worm</name>
    <name type="synonym">Aphelenchoides xylophilus</name>
    <dbReference type="NCBI Taxonomy" id="6326"/>
    <lineage>
        <taxon>Eukaryota</taxon>
        <taxon>Metazoa</taxon>
        <taxon>Ecdysozoa</taxon>
        <taxon>Nematoda</taxon>
        <taxon>Chromadorea</taxon>
        <taxon>Rhabditida</taxon>
        <taxon>Tylenchina</taxon>
        <taxon>Tylenchomorpha</taxon>
        <taxon>Aphelenchoidea</taxon>
        <taxon>Aphelenchoididae</taxon>
        <taxon>Bursaphelenchus</taxon>
    </lineage>
</organism>
<dbReference type="InterPro" id="IPR036249">
    <property type="entry name" value="Thioredoxin-like_sf"/>
</dbReference>
<evidence type="ECO:0000313" key="3">
    <source>
        <dbReference type="Proteomes" id="UP000659654"/>
    </source>
</evidence>
<evidence type="ECO:0000313" key="2">
    <source>
        <dbReference type="EMBL" id="CAD5208197.1"/>
    </source>
</evidence>
<dbReference type="EMBL" id="CAJFDI010000001">
    <property type="protein sequence ID" value="CAD5208197.1"/>
    <property type="molecule type" value="Genomic_DNA"/>
</dbReference>
<feature type="compositionally biased region" description="Basic and acidic residues" evidence="1">
    <location>
        <begin position="743"/>
        <end position="761"/>
    </location>
</feature>
<evidence type="ECO:0000256" key="1">
    <source>
        <dbReference type="SAM" id="MobiDB-lite"/>
    </source>
</evidence>
<comment type="caution">
    <text evidence="2">The sequence shown here is derived from an EMBL/GenBank/DDBJ whole genome shotgun (WGS) entry which is preliminary data.</text>
</comment>
<feature type="compositionally biased region" description="Low complexity" evidence="1">
    <location>
        <begin position="472"/>
        <end position="486"/>
    </location>
</feature>